<organism evidence="2">
    <name type="scientific">Pandoravirus quercus</name>
    <dbReference type="NCBI Taxonomy" id="2107709"/>
    <lineage>
        <taxon>Viruses</taxon>
        <taxon>Pandoravirus</taxon>
    </lineage>
</organism>
<dbReference type="InterPro" id="IPR002110">
    <property type="entry name" value="Ankyrin_rpt"/>
</dbReference>
<dbReference type="GeneID" id="36843499"/>
<name>A0A2U7U9P8_9VIRU</name>
<dbReference type="Pfam" id="PF12796">
    <property type="entry name" value="Ank_2"/>
    <property type="match status" value="1"/>
</dbReference>
<dbReference type="SUPFAM" id="SSF48403">
    <property type="entry name" value="Ankyrin repeat"/>
    <property type="match status" value="1"/>
</dbReference>
<evidence type="ECO:0000313" key="2">
    <source>
        <dbReference type="EMBL" id="AVK75156.1"/>
    </source>
</evidence>
<dbReference type="SUPFAM" id="SSF81383">
    <property type="entry name" value="F-box domain"/>
    <property type="match status" value="1"/>
</dbReference>
<accession>A0A2U7U9P8</accession>
<dbReference type="PROSITE" id="PS50181">
    <property type="entry name" value="FBOX"/>
    <property type="match status" value="1"/>
</dbReference>
<reference evidence="2" key="1">
    <citation type="journal article" date="2018" name="Nat. Commun.">
        <title>Diversity and evolution of the emerging Pandoraviridae family.</title>
        <authorList>
            <person name="Legendre M."/>
            <person name="Fabre E."/>
            <person name="Poirot O."/>
            <person name="Jeudy S."/>
            <person name="Lartigue A."/>
            <person name="Alempic J.M."/>
            <person name="Beucher L."/>
            <person name="Philippe N."/>
            <person name="Bertaux L."/>
            <person name="Christo-Foroux E."/>
            <person name="Labadie K."/>
            <person name="Coute Y."/>
            <person name="Abergel C."/>
            <person name="Claverie J.M."/>
        </authorList>
    </citation>
    <scope>NUCLEOTIDE SEQUENCE [LARGE SCALE GENOMIC DNA]</scope>
    <source>
        <strain evidence="2">Quercus</strain>
    </source>
</reference>
<protein>
    <submittedName>
        <fullName evidence="2">Ankyrin repeat domain containing protein</fullName>
    </submittedName>
</protein>
<dbReference type="InterPro" id="IPR036047">
    <property type="entry name" value="F-box-like_dom_sf"/>
</dbReference>
<dbReference type="PANTHER" id="PTHR46586:SF3">
    <property type="entry name" value="ANKYRIN REPEAT-CONTAINING PROTEIN"/>
    <property type="match status" value="1"/>
</dbReference>
<proteinExistence type="predicted"/>
<dbReference type="KEGG" id="vg:36843499"/>
<gene>
    <name evidence="2" type="ORF">pqer_cds_734</name>
</gene>
<feature type="domain" description="F-box" evidence="1">
    <location>
        <begin position="1"/>
        <end position="46"/>
    </location>
</feature>
<dbReference type="PANTHER" id="PTHR46586">
    <property type="entry name" value="ANKYRIN REPEAT-CONTAINING PROTEIN"/>
    <property type="match status" value="1"/>
</dbReference>
<dbReference type="InterPro" id="IPR036770">
    <property type="entry name" value="Ankyrin_rpt-contain_sf"/>
</dbReference>
<dbReference type="InterPro" id="IPR001810">
    <property type="entry name" value="F-box_dom"/>
</dbReference>
<dbReference type="EMBL" id="MG011689">
    <property type="protein sequence ID" value="AVK75156.1"/>
    <property type="molecule type" value="Genomic_DNA"/>
</dbReference>
<sequence length="444" mass="47614">MIDLLPDELLCAVFVHLPCMILRSAVPLVCRRWHDVVGDAAALQRHPLCVDTAKTMKRPTRWCDVAAAAGHLCCLVYARYGLGLAWGATTCQSAAREGHTDCLVFAHSSGCPWDHNTTRLAAANGHLGCFTYAYENGCETRGVCVSAAARNGHAAILDMIASGPKYAVCARTCERAATGGHLQLVRRICEMGVTPSARALHCAARAGNAAVVQYLAEEHGLQPSPWTLDSAIRSGNLPIVRYLCESFGLGSMSDLYTAACERQKRIVVYLLGRVTAVAGFTAVDGFTTEKIIKHNWSDLVGLLCEPGPYVATFIAASSIDLDRIRCLERALDCGAALDPDLMVRAARQGSVPMLDLLVRRGLAWSVDAMHEAARNGHVEVLSRAKSAGIAFDACACALAAGNGHAETVRYLCNHKCPVDGRARASAKTYGHHTIERYLAGRGCP</sequence>
<dbReference type="RefSeq" id="YP_009483425.1">
    <property type="nucleotide sequence ID" value="NC_037667.1"/>
</dbReference>
<dbReference type="Gene3D" id="1.20.1280.50">
    <property type="match status" value="1"/>
</dbReference>
<dbReference type="Proteomes" id="UP000248852">
    <property type="component" value="Segment"/>
</dbReference>
<evidence type="ECO:0000259" key="1">
    <source>
        <dbReference type="PROSITE" id="PS50181"/>
    </source>
</evidence>
<dbReference type="Gene3D" id="1.25.40.20">
    <property type="entry name" value="Ankyrin repeat-containing domain"/>
    <property type="match status" value="1"/>
</dbReference>
<dbReference type="Pfam" id="PF12937">
    <property type="entry name" value="F-box-like"/>
    <property type="match status" value="1"/>
</dbReference>
<dbReference type="InterPro" id="IPR052050">
    <property type="entry name" value="SecEffector_AnkRepeat"/>
</dbReference>